<accession>A0ABM1RGN0</accession>
<evidence type="ECO:0000313" key="3">
    <source>
        <dbReference type="RefSeq" id="XP_019098168.1"/>
    </source>
</evidence>
<dbReference type="Pfam" id="PF07727">
    <property type="entry name" value="RVT_2"/>
    <property type="match status" value="1"/>
</dbReference>
<dbReference type="PANTHER" id="PTHR11439:SF442">
    <property type="entry name" value="CYSTEINE-RICH RLK (RECEPTOR-LIKE PROTEIN KINASE) 8"/>
    <property type="match status" value="1"/>
</dbReference>
<dbReference type="Proteomes" id="UP000694864">
    <property type="component" value="Unplaced"/>
</dbReference>
<dbReference type="GeneID" id="109131553"/>
<organism evidence="2 3">
    <name type="scientific">Camelina sativa</name>
    <name type="common">False flax</name>
    <name type="synonym">Myagrum sativum</name>
    <dbReference type="NCBI Taxonomy" id="90675"/>
    <lineage>
        <taxon>Eukaryota</taxon>
        <taxon>Viridiplantae</taxon>
        <taxon>Streptophyta</taxon>
        <taxon>Embryophyta</taxon>
        <taxon>Tracheophyta</taxon>
        <taxon>Spermatophyta</taxon>
        <taxon>Magnoliopsida</taxon>
        <taxon>eudicotyledons</taxon>
        <taxon>Gunneridae</taxon>
        <taxon>Pentapetalae</taxon>
        <taxon>rosids</taxon>
        <taxon>malvids</taxon>
        <taxon>Brassicales</taxon>
        <taxon>Brassicaceae</taxon>
        <taxon>Camelineae</taxon>
        <taxon>Camelina</taxon>
    </lineage>
</organism>
<name>A0ABM1RGN0_CAMSA</name>
<dbReference type="RefSeq" id="XP_019098168.1">
    <property type="nucleotide sequence ID" value="XM_019242623.1"/>
</dbReference>
<dbReference type="SUPFAM" id="SSF56672">
    <property type="entry name" value="DNA/RNA polymerases"/>
    <property type="match status" value="1"/>
</dbReference>
<dbReference type="InterPro" id="IPR043502">
    <property type="entry name" value="DNA/RNA_pol_sf"/>
</dbReference>
<protein>
    <submittedName>
        <fullName evidence="3">Uncharacterized protein LOC109131553</fullName>
    </submittedName>
</protein>
<reference evidence="2" key="1">
    <citation type="journal article" date="2014" name="Nat. Commun.">
        <title>The emerging biofuel crop Camelina sativa retains a highly undifferentiated hexaploid genome structure.</title>
        <authorList>
            <person name="Kagale S."/>
            <person name="Koh C."/>
            <person name="Nixon J."/>
            <person name="Bollina V."/>
            <person name="Clarke W.E."/>
            <person name="Tuteja R."/>
            <person name="Spillane C."/>
            <person name="Robinson S.J."/>
            <person name="Links M.G."/>
            <person name="Clarke C."/>
            <person name="Higgins E.E."/>
            <person name="Huebert T."/>
            <person name="Sharpe A.G."/>
            <person name="Parkin I.A."/>
        </authorList>
    </citation>
    <scope>NUCLEOTIDE SEQUENCE [LARGE SCALE GENOMIC DNA]</scope>
    <source>
        <strain evidence="2">cv. DH55</strain>
    </source>
</reference>
<feature type="domain" description="Reverse transcriptase Ty1/copia-type" evidence="1">
    <location>
        <begin position="22"/>
        <end position="103"/>
    </location>
</feature>
<sequence length="241" mass="27381">MGSYKRKCMWNSLKDLEIQDIMVVEIYVDDIIFGSTWQDLVNKFVENMSREIEMSLVGELKCFLGLQITQTDKGIFVSQSTYARKLLSKFKLDNCKEAVTPMSTSKKLLKDEKGHDVDITLYRGMIGSLLYLTASRHDLCFSVGFCARYQAKPKQSHLEAVKRIIKYVKGTLDLGLWLSKGSNSRLVGYYDADYAGSMDDRKSSSGSCFFLGNNLISWLSKKQNSASLSKVESEYIVKEEE</sequence>
<evidence type="ECO:0000313" key="2">
    <source>
        <dbReference type="Proteomes" id="UP000694864"/>
    </source>
</evidence>
<gene>
    <name evidence="3" type="primary">LOC109131553</name>
</gene>
<dbReference type="InterPro" id="IPR013103">
    <property type="entry name" value="RVT_2"/>
</dbReference>
<reference evidence="3" key="2">
    <citation type="submission" date="2025-08" db="UniProtKB">
        <authorList>
            <consortium name="RefSeq"/>
        </authorList>
    </citation>
    <scope>IDENTIFICATION</scope>
    <source>
        <tissue evidence="3">Leaf</tissue>
    </source>
</reference>
<evidence type="ECO:0000259" key="1">
    <source>
        <dbReference type="Pfam" id="PF07727"/>
    </source>
</evidence>
<proteinExistence type="predicted"/>
<dbReference type="CDD" id="cd09272">
    <property type="entry name" value="RNase_HI_RT_Ty1"/>
    <property type="match status" value="1"/>
</dbReference>
<keyword evidence="2" id="KW-1185">Reference proteome</keyword>
<dbReference type="PANTHER" id="PTHR11439">
    <property type="entry name" value="GAG-POL-RELATED RETROTRANSPOSON"/>
    <property type="match status" value="1"/>
</dbReference>